<dbReference type="InterPro" id="IPR017441">
    <property type="entry name" value="Protein_kinase_ATP_BS"/>
</dbReference>
<dbReference type="SMART" id="SM00036">
    <property type="entry name" value="CNH"/>
    <property type="match status" value="1"/>
</dbReference>
<evidence type="ECO:0000256" key="4">
    <source>
        <dbReference type="ARBA" id="ARBA00022679"/>
    </source>
</evidence>
<dbReference type="InterPro" id="IPR008271">
    <property type="entry name" value="Ser/Thr_kinase_AS"/>
</dbReference>
<dbReference type="PROSITE" id="PS00108">
    <property type="entry name" value="PROTEIN_KINASE_ST"/>
    <property type="match status" value="1"/>
</dbReference>
<dbReference type="Gene3D" id="1.10.510.10">
    <property type="entry name" value="Transferase(Phosphotransferase) domain 1"/>
    <property type="match status" value="1"/>
</dbReference>
<dbReference type="eggNOG" id="KOG0587">
    <property type="taxonomic scope" value="Eukaryota"/>
</dbReference>
<feature type="compositionally biased region" description="Polar residues" evidence="9">
    <location>
        <begin position="815"/>
        <end position="827"/>
    </location>
</feature>
<dbReference type="InterPro" id="IPR000719">
    <property type="entry name" value="Prot_kinase_dom"/>
</dbReference>
<feature type="compositionally biased region" description="Polar residues" evidence="9">
    <location>
        <begin position="495"/>
        <end position="512"/>
    </location>
</feature>
<feature type="binding site" evidence="8">
    <location>
        <position position="57"/>
    </location>
    <ligand>
        <name>ATP</name>
        <dbReference type="ChEBI" id="CHEBI:30616"/>
    </ligand>
</feature>
<dbReference type="Proteomes" id="UP000009046">
    <property type="component" value="Unassembled WGS sequence"/>
</dbReference>
<feature type="compositionally biased region" description="Polar residues" evidence="9">
    <location>
        <begin position="439"/>
        <end position="455"/>
    </location>
</feature>
<dbReference type="PROSITE" id="PS50011">
    <property type="entry name" value="PROTEIN_KINASE_DOM"/>
    <property type="match status" value="1"/>
</dbReference>
<evidence type="ECO:0000313" key="14">
    <source>
        <dbReference type="Proteomes" id="UP000009046"/>
    </source>
</evidence>
<dbReference type="InterPro" id="IPR011009">
    <property type="entry name" value="Kinase-like_dom_sf"/>
</dbReference>
<evidence type="ECO:0000313" key="13">
    <source>
        <dbReference type="EnsemblMetazoa" id="PHUM076200-PA"/>
    </source>
</evidence>
<evidence type="ECO:0000259" key="11">
    <source>
        <dbReference type="PROSITE" id="PS50219"/>
    </source>
</evidence>
<sequence>MAHNLAPSVNCSLDDIDLNSLKDPAGIFELIEVVGNGTYGQVYKGRHTKTGQLAAIKVMDVTEDEEEEIKLEINVLKKYSTHRNIATYYGAFIKKSPPGKDDQLWLVMEYCGAGSVTDLVKSTKGQSLKEEWIAYICREILRGLSYLHSNKVIHRDIKGQNVLLTDNAEVKLVDFGVSAQLDRTIGRRNTFIGTPYWMAPEVIACDENPDATYDNRSDLWSLGFIETVLVKDYHQRPYTENLLKHPFIRDQPTERQVRIQLKDHIDRCKKRKQEKERDDYRYSGSENEEEEPALAGEPSSIVQAPGDNTLRRNFQQIQEGRTLTQHEEKQEGKKFRKSDREEIPEPGPPSRPLLPQRIIVVPEPMPPSRPLPPPPRDQNKPSTPPIQSQSGGLSSANQQRNSHVFKPMLPPRRPEDLDMIAAQLNELGVQQDQRPARQNGKSNSQQIMPTSNSSILDPVDSDSEPDDLIRNDGTLLASEPAKPLMEFSPYRPSDINHSSSSYEGPTSSNNCAAPNRPLPPTPDDEEAGDKTLVMRKKLEQGGKKLNLDAKNEKKKLGKLDLNERELLKEWDLEEIFEGFNDRLRSIELDSNVIESKPKYNGIFDIGLNNKISKNVSEKVVNKTMDASSFQESQNLVKDVPNFPLRPRYSAAFLDNNPISIKTNGPSVKNRRSSETTVFLLKKDLDTIHTSLSKNSDKKVSNDETKEETYVKISDFTSNFKNVNIMSPSRPRREKTDGEIIVKLSNERKTELKNLGLVQNLKIKELEMSNSALLEKEKLNDGNNVYETILRTFSFSDLQSETRDERRNDFHRIDSSPGQMATPGSRSSVLPDLLTQASSSPGTSNQRQDKSTSEEKQRSFLTFGFGAGGSGPTRRESHVNVNVTPTSHDIGSDTPEIRKYKKRFNSEILCAALWGVNLLIGTENGLMLLDRSGQGKVYQLISRRRFQQMEVLEGQNILVTISGKKNRVRVYYLSWLKSKILRTDQVERRNGWIKVGELQGAVHFKIVKYEKIKFLVIALKDILKFMLGPRNLIINLWLLSHRPLLVDLTVEEGTRLKVVYGSTDGFHAVDLDSATVYDIYLAKHTQGPIAPHCIVTLPNSNGMQLLLCYNNEGVYVNTYGKVSKNIILQWGEMPTSVAYIGTGQIMGWGNKAIEIRSVETGHLDGVFMHKKAQRLKFLCERNDKVFFSSAKGGSSCQIYFMTLNKPGMANW</sequence>
<feature type="domain" description="Protein kinase" evidence="10">
    <location>
        <begin position="28"/>
        <end position="294"/>
    </location>
</feature>
<dbReference type="PANTHER" id="PTHR47096:SF1">
    <property type="entry name" value="MISSHAPEN LIKE KINASE 1"/>
    <property type="match status" value="1"/>
</dbReference>
<dbReference type="EMBL" id="DS235044">
    <property type="protein sequence ID" value="EEB10910.1"/>
    <property type="molecule type" value="Genomic_DNA"/>
</dbReference>
<reference evidence="12" key="1">
    <citation type="submission" date="2007-04" db="EMBL/GenBank/DDBJ databases">
        <title>Annotation of Pediculus humanus corporis strain USDA.</title>
        <authorList>
            <person name="Kirkness E."/>
            <person name="Hannick L."/>
            <person name="Hass B."/>
            <person name="Bruggner R."/>
            <person name="Lawson D."/>
            <person name="Bidwell S."/>
            <person name="Joardar V."/>
            <person name="Caler E."/>
            <person name="Walenz B."/>
            <person name="Inman J."/>
            <person name="Schobel S."/>
            <person name="Galinsky K."/>
            <person name="Amedeo P."/>
            <person name="Strausberg R."/>
        </authorList>
    </citation>
    <scope>NUCLEOTIDE SEQUENCE</scope>
    <source>
        <strain evidence="12">USDA</strain>
    </source>
</reference>
<evidence type="ECO:0000259" key="10">
    <source>
        <dbReference type="PROSITE" id="PS50011"/>
    </source>
</evidence>
<dbReference type="InterPro" id="IPR051700">
    <property type="entry name" value="STE20_Ser-Thr_kinase"/>
</dbReference>
<feature type="compositionally biased region" description="Basic and acidic residues" evidence="9">
    <location>
        <begin position="846"/>
        <end position="856"/>
    </location>
</feature>
<name>E0VC04_PEDHC</name>
<evidence type="ECO:0000313" key="12">
    <source>
        <dbReference type="EMBL" id="EEB10910.1"/>
    </source>
</evidence>
<dbReference type="GO" id="GO:0005524">
    <property type="term" value="F:ATP binding"/>
    <property type="evidence" value="ECO:0007669"/>
    <property type="project" value="UniProtKB-UniRule"/>
</dbReference>
<feature type="compositionally biased region" description="Polar residues" evidence="9">
    <location>
        <begin position="834"/>
        <end position="845"/>
    </location>
</feature>
<gene>
    <name evidence="13" type="primary">8231309</name>
    <name evidence="12" type="ORF">Phum_PHUM076200</name>
</gene>
<evidence type="ECO:0000256" key="5">
    <source>
        <dbReference type="ARBA" id="ARBA00022741"/>
    </source>
</evidence>
<dbReference type="GO" id="GO:0005829">
    <property type="term" value="C:cytosol"/>
    <property type="evidence" value="ECO:0007669"/>
    <property type="project" value="TreeGrafter"/>
</dbReference>
<feature type="region of interest" description="Disordered" evidence="9">
    <location>
        <begin position="319"/>
        <end position="528"/>
    </location>
</feature>
<accession>E0VC04</accession>
<feature type="region of interest" description="Disordered" evidence="9">
    <location>
        <begin position="799"/>
        <end position="856"/>
    </location>
</feature>
<dbReference type="EMBL" id="AAZO01000910">
    <property type="status" value="NOT_ANNOTATED_CDS"/>
    <property type="molecule type" value="Genomic_DNA"/>
</dbReference>
<dbReference type="PROSITE" id="PS50219">
    <property type="entry name" value="CNH"/>
    <property type="match status" value="1"/>
</dbReference>
<dbReference type="EC" id="2.7.11.1" evidence="2"/>
<dbReference type="RefSeq" id="XP_002423648.1">
    <property type="nucleotide sequence ID" value="XM_002423603.1"/>
</dbReference>
<dbReference type="STRING" id="121224.E0VC04"/>
<keyword evidence="4 12" id="KW-0808">Transferase</keyword>
<keyword evidence="6 12" id="KW-0418">Kinase</keyword>
<dbReference type="OMA" id="LEKRNGW"/>
<dbReference type="VEuPathDB" id="VectorBase:PHUM076200"/>
<dbReference type="Pfam" id="PF00780">
    <property type="entry name" value="CNH"/>
    <property type="match status" value="1"/>
</dbReference>
<keyword evidence="3" id="KW-0723">Serine/threonine-protein kinase</keyword>
<dbReference type="KEGG" id="phu:Phum_PHUM076200"/>
<feature type="domain" description="CNH" evidence="11">
    <location>
        <begin position="904"/>
        <end position="1184"/>
    </location>
</feature>
<dbReference type="EnsemblMetazoa" id="PHUM076200-RA">
    <property type="protein sequence ID" value="PHUM076200-PA"/>
    <property type="gene ID" value="PHUM076200"/>
</dbReference>
<keyword evidence="7 8" id="KW-0067">ATP-binding</keyword>
<dbReference type="Gene3D" id="3.30.200.20">
    <property type="entry name" value="Phosphorylase Kinase, domain 1"/>
    <property type="match status" value="1"/>
</dbReference>
<dbReference type="InterPro" id="IPR001180">
    <property type="entry name" value="CNH_dom"/>
</dbReference>
<dbReference type="HOGENOM" id="CLU_001831_2_0_1"/>
<dbReference type="AlphaFoldDB" id="E0VC04"/>
<dbReference type="PANTHER" id="PTHR47096">
    <property type="entry name" value="MISSHAPEN LIKE KINASE 1"/>
    <property type="match status" value="1"/>
</dbReference>
<evidence type="ECO:0000256" key="2">
    <source>
        <dbReference type="ARBA" id="ARBA00012513"/>
    </source>
</evidence>
<dbReference type="FunFam" id="3.30.200.20:FF:000006">
    <property type="entry name" value="TRAF2 and NCK-interacting protein kinase isoform 4"/>
    <property type="match status" value="1"/>
</dbReference>
<reference evidence="12" key="2">
    <citation type="submission" date="2007-04" db="EMBL/GenBank/DDBJ databases">
        <title>The genome of the human body louse.</title>
        <authorList>
            <consortium name="The Human Body Louse Genome Consortium"/>
            <person name="Kirkness E."/>
            <person name="Walenz B."/>
            <person name="Hass B."/>
            <person name="Bruggner R."/>
            <person name="Strausberg R."/>
        </authorList>
    </citation>
    <scope>NUCLEOTIDE SEQUENCE</scope>
    <source>
        <strain evidence="12">USDA</strain>
    </source>
</reference>
<dbReference type="GeneID" id="8231309"/>
<evidence type="ECO:0000256" key="8">
    <source>
        <dbReference type="PROSITE-ProRule" id="PRU10141"/>
    </source>
</evidence>
<dbReference type="SUPFAM" id="SSF56112">
    <property type="entry name" value="Protein kinase-like (PK-like)"/>
    <property type="match status" value="1"/>
</dbReference>
<evidence type="ECO:0000256" key="9">
    <source>
        <dbReference type="SAM" id="MobiDB-lite"/>
    </source>
</evidence>
<keyword evidence="14" id="KW-1185">Reference proteome</keyword>
<dbReference type="OrthoDB" id="8957712at2759"/>
<dbReference type="CTD" id="8231309"/>
<dbReference type="EMBL" id="AAZO01000911">
    <property type="status" value="NOT_ANNOTATED_CDS"/>
    <property type="molecule type" value="Genomic_DNA"/>
</dbReference>
<feature type="compositionally biased region" description="Pro residues" evidence="9">
    <location>
        <begin position="363"/>
        <end position="376"/>
    </location>
</feature>
<dbReference type="PROSITE" id="PS00107">
    <property type="entry name" value="PROTEIN_KINASE_ATP"/>
    <property type="match status" value="1"/>
</dbReference>
<feature type="compositionally biased region" description="Basic and acidic residues" evidence="9">
    <location>
        <begin position="324"/>
        <end position="343"/>
    </location>
</feature>
<dbReference type="InParanoid" id="E0VC04"/>
<reference evidence="13" key="3">
    <citation type="submission" date="2021-02" db="UniProtKB">
        <authorList>
            <consortium name="EnsemblMetazoa"/>
        </authorList>
    </citation>
    <scope>IDENTIFICATION</scope>
    <source>
        <strain evidence="13">USDA</strain>
    </source>
</reference>
<keyword evidence="5 8" id="KW-0547">Nucleotide-binding</keyword>
<proteinExistence type="inferred from homology"/>
<evidence type="ECO:0000256" key="7">
    <source>
        <dbReference type="ARBA" id="ARBA00022840"/>
    </source>
</evidence>
<protein>
    <recommendedName>
        <fullName evidence="2">non-specific serine/threonine protein kinase</fullName>
        <ecNumber evidence="2">2.7.11.1</ecNumber>
    </recommendedName>
</protein>
<dbReference type="Pfam" id="PF00069">
    <property type="entry name" value="Pkinase"/>
    <property type="match status" value="1"/>
</dbReference>
<comment type="similarity">
    <text evidence="1">Belongs to the protein kinase superfamily. STE Ser/Thr protein kinase family. STE20 subfamily.</text>
</comment>
<evidence type="ECO:0000256" key="1">
    <source>
        <dbReference type="ARBA" id="ARBA00008874"/>
    </source>
</evidence>
<feature type="region of interest" description="Disordered" evidence="9">
    <location>
        <begin position="267"/>
        <end position="307"/>
    </location>
</feature>
<dbReference type="GO" id="GO:0004674">
    <property type="term" value="F:protein serine/threonine kinase activity"/>
    <property type="evidence" value="ECO:0007669"/>
    <property type="project" value="UniProtKB-KW"/>
</dbReference>
<feature type="compositionally biased region" description="Polar residues" evidence="9">
    <location>
        <begin position="385"/>
        <end position="402"/>
    </location>
</feature>
<evidence type="ECO:0000256" key="6">
    <source>
        <dbReference type="ARBA" id="ARBA00022777"/>
    </source>
</evidence>
<organism>
    <name type="scientific">Pediculus humanus subsp. corporis</name>
    <name type="common">Body louse</name>
    <dbReference type="NCBI Taxonomy" id="121224"/>
    <lineage>
        <taxon>Eukaryota</taxon>
        <taxon>Metazoa</taxon>
        <taxon>Ecdysozoa</taxon>
        <taxon>Arthropoda</taxon>
        <taxon>Hexapoda</taxon>
        <taxon>Insecta</taxon>
        <taxon>Pterygota</taxon>
        <taxon>Neoptera</taxon>
        <taxon>Paraneoptera</taxon>
        <taxon>Psocodea</taxon>
        <taxon>Troctomorpha</taxon>
        <taxon>Phthiraptera</taxon>
        <taxon>Anoplura</taxon>
        <taxon>Pediculidae</taxon>
        <taxon>Pediculus</taxon>
    </lineage>
</organism>
<evidence type="ECO:0000256" key="3">
    <source>
        <dbReference type="ARBA" id="ARBA00022527"/>
    </source>
</evidence>
<dbReference type="FunCoup" id="E0VC04">
    <property type="interactions" value="709"/>
</dbReference>
<feature type="compositionally biased region" description="Basic and acidic residues" evidence="9">
    <location>
        <begin position="799"/>
        <end position="813"/>
    </location>
</feature>
<dbReference type="SMART" id="SM00220">
    <property type="entry name" value="S_TKc"/>
    <property type="match status" value="1"/>
</dbReference>